<dbReference type="SUPFAM" id="SSF46689">
    <property type="entry name" value="Homeodomain-like"/>
    <property type="match status" value="1"/>
</dbReference>
<feature type="compositionally biased region" description="Polar residues" evidence="4">
    <location>
        <begin position="103"/>
        <end position="116"/>
    </location>
</feature>
<comment type="caution">
    <text evidence="6">The sequence shown here is derived from an EMBL/GenBank/DDBJ whole genome shotgun (WGS) entry which is preliminary data.</text>
</comment>
<feature type="domain" description="Homeobox" evidence="5">
    <location>
        <begin position="224"/>
        <end position="289"/>
    </location>
</feature>
<dbReference type="GO" id="GO:0005634">
    <property type="term" value="C:nucleus"/>
    <property type="evidence" value="ECO:0007669"/>
    <property type="project" value="UniProtKB-SubCell"/>
</dbReference>
<evidence type="ECO:0000256" key="1">
    <source>
        <dbReference type="ARBA" id="ARBA00004123"/>
    </source>
</evidence>
<feature type="compositionally biased region" description="Basic and acidic residues" evidence="4">
    <location>
        <begin position="1"/>
        <end position="20"/>
    </location>
</feature>
<dbReference type="GO" id="GO:0003677">
    <property type="term" value="F:DNA binding"/>
    <property type="evidence" value="ECO:0007669"/>
    <property type="project" value="UniProtKB-UniRule"/>
</dbReference>
<reference evidence="6" key="1">
    <citation type="submission" date="2021-08" db="EMBL/GenBank/DDBJ databases">
        <title>WGS assembly of Ceratopteris richardii.</title>
        <authorList>
            <person name="Marchant D.B."/>
            <person name="Chen G."/>
            <person name="Jenkins J."/>
            <person name="Shu S."/>
            <person name="Leebens-Mack J."/>
            <person name="Grimwood J."/>
            <person name="Schmutz J."/>
            <person name="Soltis P."/>
            <person name="Soltis D."/>
            <person name="Chen Z.-H."/>
        </authorList>
    </citation>
    <scope>NUCLEOTIDE SEQUENCE</scope>
    <source>
        <strain evidence="6">Whitten #5841</strain>
        <tissue evidence="6">Leaf</tissue>
    </source>
</reference>
<dbReference type="PANTHER" id="PTHR46777:SF5">
    <property type="entry name" value="WUSCHEL-RELATED HOMEOBOX 13"/>
    <property type="match status" value="1"/>
</dbReference>
<sequence length="450" mass="49828">MKDDMMLDVKVEKDNQKEGLHIQSAEAPVADSPDGHGGSNNANVNQQSCIAQSVDHTGDSSSVTCPHLPCSDHEAGDANVQNESFSKGKVLDVDDSTPEMNQMNAQQSIGTSPLKTSESHSKDAGAGDSCWKAFPAAVTPAANGVSVSKSSATDKACSRDYRKYGCVMTDEQFEMLRRQISVYSTICNQLVEMHKALMTQQAFIPNMALVPGQQLPLDPVLVARSNGRQRWTPSQSQLQILESVFETSVGTPSKQKIKEITMELGKHGPISETNVYNWFQNRKARAKRKQQHSMKDGEHCEMEMEEGTEMFRKDKRAAFDMLQKINRLGSIGRKSNFNESSSINSMFHGSSTLQTHFNPHVHDAEESLFDDEMLHSSDPVRELSNIIILIDGKPWEVPSTKLDLRGSFGEMSALMDSRRQVIPTDERGFTTRPLCAGENYTLIKLNNGIV</sequence>
<dbReference type="Proteomes" id="UP000825935">
    <property type="component" value="Chromosome 10"/>
</dbReference>
<evidence type="ECO:0000259" key="5">
    <source>
        <dbReference type="PROSITE" id="PS50071"/>
    </source>
</evidence>
<name>A0A8T2TY11_CERRI</name>
<evidence type="ECO:0000313" key="6">
    <source>
        <dbReference type="EMBL" id="KAH7426473.1"/>
    </source>
</evidence>
<gene>
    <name evidence="6" type="ORF">KP509_10G002900</name>
</gene>
<dbReference type="EMBL" id="CM035415">
    <property type="protein sequence ID" value="KAH7426473.1"/>
    <property type="molecule type" value="Genomic_DNA"/>
</dbReference>
<dbReference type="PROSITE" id="PS50071">
    <property type="entry name" value="HOMEOBOX_2"/>
    <property type="match status" value="1"/>
</dbReference>
<evidence type="ECO:0000256" key="4">
    <source>
        <dbReference type="SAM" id="MobiDB-lite"/>
    </source>
</evidence>
<dbReference type="InterPro" id="IPR001356">
    <property type="entry name" value="HD"/>
</dbReference>
<dbReference type="AlphaFoldDB" id="A0A8T2TY11"/>
<feature type="region of interest" description="Disordered" evidence="4">
    <location>
        <begin position="1"/>
        <end position="44"/>
    </location>
</feature>
<feature type="region of interest" description="Disordered" evidence="4">
    <location>
        <begin position="103"/>
        <end position="125"/>
    </location>
</feature>
<evidence type="ECO:0000256" key="2">
    <source>
        <dbReference type="PROSITE-ProRule" id="PRU00108"/>
    </source>
</evidence>
<dbReference type="CDD" id="cd00086">
    <property type="entry name" value="homeodomain"/>
    <property type="match status" value="1"/>
</dbReference>
<keyword evidence="2 3" id="KW-0539">Nucleus</keyword>
<protein>
    <recommendedName>
        <fullName evidence="5">Homeobox domain-containing protein</fullName>
    </recommendedName>
</protein>
<dbReference type="PANTHER" id="PTHR46777">
    <property type="entry name" value="WUSCHEL-RELATED HOMEOBOX 13"/>
    <property type="match status" value="1"/>
</dbReference>
<proteinExistence type="predicted"/>
<dbReference type="InterPro" id="IPR044559">
    <property type="entry name" value="WOX13-like"/>
</dbReference>
<comment type="subcellular location">
    <subcellularLocation>
        <location evidence="1 2 3">Nucleus</location>
    </subcellularLocation>
</comment>
<dbReference type="OMA" id="IFLMGSE"/>
<feature type="DNA-binding region" description="Homeobox" evidence="2">
    <location>
        <begin position="226"/>
        <end position="290"/>
    </location>
</feature>
<dbReference type="OrthoDB" id="1983225at2759"/>
<dbReference type="Pfam" id="PF00046">
    <property type="entry name" value="Homeodomain"/>
    <property type="match status" value="1"/>
</dbReference>
<accession>A0A8T2TY11</accession>
<organism evidence="6 7">
    <name type="scientific">Ceratopteris richardii</name>
    <name type="common">Triangle waterfern</name>
    <dbReference type="NCBI Taxonomy" id="49495"/>
    <lineage>
        <taxon>Eukaryota</taxon>
        <taxon>Viridiplantae</taxon>
        <taxon>Streptophyta</taxon>
        <taxon>Embryophyta</taxon>
        <taxon>Tracheophyta</taxon>
        <taxon>Polypodiopsida</taxon>
        <taxon>Polypodiidae</taxon>
        <taxon>Polypodiales</taxon>
        <taxon>Pteridineae</taxon>
        <taxon>Pteridaceae</taxon>
        <taxon>Parkerioideae</taxon>
        <taxon>Ceratopteris</taxon>
    </lineage>
</organism>
<dbReference type="InterPro" id="IPR009057">
    <property type="entry name" value="Homeodomain-like_sf"/>
</dbReference>
<evidence type="ECO:0000256" key="3">
    <source>
        <dbReference type="RuleBase" id="RU000682"/>
    </source>
</evidence>
<dbReference type="SMART" id="SM00389">
    <property type="entry name" value="HOX"/>
    <property type="match status" value="1"/>
</dbReference>
<dbReference type="GO" id="GO:0003700">
    <property type="term" value="F:DNA-binding transcription factor activity"/>
    <property type="evidence" value="ECO:0007669"/>
    <property type="project" value="InterPro"/>
</dbReference>
<keyword evidence="2 3" id="KW-0238">DNA-binding</keyword>
<dbReference type="Gene3D" id="1.10.10.60">
    <property type="entry name" value="Homeodomain-like"/>
    <property type="match status" value="1"/>
</dbReference>
<keyword evidence="7" id="KW-1185">Reference proteome</keyword>
<keyword evidence="2 3" id="KW-0371">Homeobox</keyword>
<evidence type="ECO:0000313" key="7">
    <source>
        <dbReference type="Proteomes" id="UP000825935"/>
    </source>
</evidence>